<dbReference type="Proteomes" id="UP001153069">
    <property type="component" value="Unassembled WGS sequence"/>
</dbReference>
<evidence type="ECO:0000313" key="6">
    <source>
        <dbReference type="Proteomes" id="UP001153069"/>
    </source>
</evidence>
<dbReference type="EMBL" id="CAICTM010000459">
    <property type="protein sequence ID" value="CAB9510932.1"/>
    <property type="molecule type" value="Genomic_DNA"/>
</dbReference>
<gene>
    <name evidence="5" type="ORF">SEMRO_460_G147450.1</name>
</gene>
<keyword evidence="6" id="KW-1185">Reference proteome</keyword>
<protein>
    <submittedName>
        <fullName evidence="5">Myo-inositol 2-dehydrogenase</fullName>
    </submittedName>
</protein>
<keyword evidence="2" id="KW-0560">Oxidoreductase</keyword>
<feature type="domain" description="Gfo/Idh/MocA-like oxidoreductase N-terminal" evidence="3">
    <location>
        <begin position="49"/>
        <end position="174"/>
    </location>
</feature>
<dbReference type="GO" id="GO:0000166">
    <property type="term" value="F:nucleotide binding"/>
    <property type="evidence" value="ECO:0007669"/>
    <property type="project" value="InterPro"/>
</dbReference>
<dbReference type="OrthoDB" id="64915at2759"/>
<dbReference type="InterPro" id="IPR000683">
    <property type="entry name" value="Gfo/Idh/MocA-like_OxRdtase_N"/>
</dbReference>
<dbReference type="PANTHER" id="PTHR42840:SF3">
    <property type="entry name" value="BINDING ROSSMANN FOLD OXIDOREDUCTASE, PUTATIVE (AFU_ORTHOLOGUE AFUA_2G10240)-RELATED"/>
    <property type="match status" value="1"/>
</dbReference>
<dbReference type="InterPro" id="IPR055170">
    <property type="entry name" value="GFO_IDH_MocA-like_dom"/>
</dbReference>
<accession>A0A9N8DXV9</accession>
<dbReference type="Pfam" id="PF22725">
    <property type="entry name" value="GFO_IDH_MocA_C3"/>
    <property type="match status" value="1"/>
</dbReference>
<dbReference type="Gene3D" id="3.40.50.720">
    <property type="entry name" value="NAD(P)-binding Rossmann-like Domain"/>
    <property type="match status" value="1"/>
</dbReference>
<organism evidence="5 6">
    <name type="scientific">Seminavis robusta</name>
    <dbReference type="NCBI Taxonomy" id="568900"/>
    <lineage>
        <taxon>Eukaryota</taxon>
        <taxon>Sar</taxon>
        <taxon>Stramenopiles</taxon>
        <taxon>Ochrophyta</taxon>
        <taxon>Bacillariophyta</taxon>
        <taxon>Bacillariophyceae</taxon>
        <taxon>Bacillariophycidae</taxon>
        <taxon>Naviculales</taxon>
        <taxon>Naviculaceae</taxon>
        <taxon>Seminavis</taxon>
    </lineage>
</organism>
<sequence length="388" mass="42516">MSCTSAVLSSSSLWRRTILSKNRLFRQPSHVMMRGFSTGSNSAATKKAKVALIGSGRMGQIRASILMANPRFDFVGVVDVNQNGATELAHKVGVNAYTELHEMLEDQNGQLDGIVMCSPTHTHHDVIQQVAHHNQNNGVDAQVAGIFTEKPVGESAAQIDSLFDMAKTANLHLCCGFQRRFDPSYVAAAQAIANQEIGTPVVANLFFADHPIPPREFLLQGGDIFLDLCAHDVDFITNALQDDIISVYATGTSMDKELQEAGVHDNAIMVMNFSNGAVATLFMSRCASYGYDQRCEVFGNNGGLLSIQNQPETTTVLSNAQGIHHSRLLHSFPQRFAQAFALEIDAFYDTVFQLDEWPITGEQCVKVQRVADAARESCREGRLVSLEY</sequence>
<dbReference type="Pfam" id="PF01408">
    <property type="entry name" value="GFO_IDH_MocA"/>
    <property type="match status" value="1"/>
</dbReference>
<evidence type="ECO:0000256" key="1">
    <source>
        <dbReference type="ARBA" id="ARBA00010928"/>
    </source>
</evidence>
<comment type="caution">
    <text evidence="5">The sequence shown here is derived from an EMBL/GenBank/DDBJ whole genome shotgun (WGS) entry which is preliminary data.</text>
</comment>
<feature type="domain" description="GFO/IDH/MocA-like oxidoreductase" evidence="4">
    <location>
        <begin position="185"/>
        <end position="304"/>
    </location>
</feature>
<evidence type="ECO:0000256" key="2">
    <source>
        <dbReference type="ARBA" id="ARBA00023002"/>
    </source>
</evidence>
<dbReference type="GO" id="GO:0006740">
    <property type="term" value="P:NADPH regeneration"/>
    <property type="evidence" value="ECO:0007669"/>
    <property type="project" value="TreeGrafter"/>
</dbReference>
<dbReference type="SUPFAM" id="SSF55347">
    <property type="entry name" value="Glyceraldehyde-3-phosphate dehydrogenase-like, C-terminal domain"/>
    <property type="match status" value="1"/>
</dbReference>
<comment type="similarity">
    <text evidence="1">Belongs to the Gfo/Idh/MocA family.</text>
</comment>
<dbReference type="SUPFAM" id="SSF51735">
    <property type="entry name" value="NAD(P)-binding Rossmann-fold domains"/>
    <property type="match status" value="1"/>
</dbReference>
<dbReference type="PANTHER" id="PTHR42840">
    <property type="entry name" value="NAD(P)-BINDING ROSSMANN-FOLD SUPERFAMILY PROTEIN-RELATED"/>
    <property type="match status" value="1"/>
</dbReference>
<dbReference type="GO" id="GO:0016491">
    <property type="term" value="F:oxidoreductase activity"/>
    <property type="evidence" value="ECO:0007669"/>
    <property type="project" value="UniProtKB-KW"/>
</dbReference>
<dbReference type="GO" id="GO:0005737">
    <property type="term" value="C:cytoplasm"/>
    <property type="evidence" value="ECO:0007669"/>
    <property type="project" value="TreeGrafter"/>
</dbReference>
<evidence type="ECO:0000259" key="4">
    <source>
        <dbReference type="Pfam" id="PF22725"/>
    </source>
</evidence>
<dbReference type="InterPro" id="IPR036291">
    <property type="entry name" value="NAD(P)-bd_dom_sf"/>
</dbReference>
<name>A0A9N8DXV9_9STRA</name>
<reference evidence="5" key="1">
    <citation type="submission" date="2020-06" db="EMBL/GenBank/DDBJ databases">
        <authorList>
            <consortium name="Plant Systems Biology data submission"/>
        </authorList>
    </citation>
    <scope>NUCLEOTIDE SEQUENCE</scope>
    <source>
        <strain evidence="5">D6</strain>
    </source>
</reference>
<dbReference type="AlphaFoldDB" id="A0A9N8DXV9"/>
<dbReference type="Gene3D" id="3.30.360.10">
    <property type="entry name" value="Dihydrodipicolinate Reductase, domain 2"/>
    <property type="match status" value="1"/>
</dbReference>
<proteinExistence type="inferred from homology"/>
<evidence type="ECO:0000313" key="5">
    <source>
        <dbReference type="EMBL" id="CAB9510932.1"/>
    </source>
</evidence>
<evidence type="ECO:0000259" key="3">
    <source>
        <dbReference type="Pfam" id="PF01408"/>
    </source>
</evidence>